<gene>
    <name evidence="1" type="ORF">R1Y80_04670</name>
</gene>
<proteinExistence type="predicted"/>
<dbReference type="EMBL" id="CP136798">
    <property type="protein sequence ID" value="XCN12971.1"/>
    <property type="molecule type" value="Genomic_DNA"/>
</dbReference>
<dbReference type="AlphaFoldDB" id="A0AAU8K9D3"/>
<sequence>MNFRRTTTTAPDRPDLMVLPVSPVGAPASGPPGPAAGFPLLHADTGIHLGSDRAGSPVTLAVLGPRAIRIGVLGESLFGRLLACRLVAVGAAVTAVTRGPSLWTPLRAACGARLTVAEDPGSWPSCPGAAPGSGPGPQALVTDLRRPPGRAVGEEPWTTVVHVVRRAPARSVHWQRPDAVLVLGAPYADAVTPVLGSDAGRLTASLEQGEIALFRPGGVAALRPDIAPAETALLRPG</sequence>
<reference evidence="1" key="1">
    <citation type="submission" date="2023-10" db="EMBL/GenBank/DDBJ databases">
        <title>Complete genome sequence of Streptomyces sp. JL1001.</title>
        <authorList>
            <person name="Jiang L."/>
        </authorList>
    </citation>
    <scope>NUCLEOTIDE SEQUENCE</scope>
    <source>
        <strain evidence="1">JL1001</strain>
    </source>
</reference>
<protein>
    <submittedName>
        <fullName evidence="1">Uncharacterized protein</fullName>
    </submittedName>
</protein>
<dbReference type="RefSeq" id="WP_354596469.1">
    <property type="nucleotide sequence ID" value="NZ_CP136798.1"/>
</dbReference>
<organism evidence="1">
    <name type="scientific">Streptomyces sp. JL1001</name>
    <dbReference type="NCBI Taxonomy" id="3078227"/>
    <lineage>
        <taxon>Bacteria</taxon>
        <taxon>Bacillati</taxon>
        <taxon>Actinomycetota</taxon>
        <taxon>Actinomycetes</taxon>
        <taxon>Kitasatosporales</taxon>
        <taxon>Streptomycetaceae</taxon>
        <taxon>Streptomyces</taxon>
    </lineage>
</organism>
<accession>A0AAU8K9D3</accession>
<evidence type="ECO:0000313" key="1">
    <source>
        <dbReference type="EMBL" id="XCN12971.1"/>
    </source>
</evidence>
<name>A0AAU8K9D3_9ACTN</name>